<reference evidence="8" key="2">
    <citation type="journal article" date="2021" name="PeerJ">
        <title>Extensive microbial diversity within the chicken gut microbiome revealed by metagenomics and culture.</title>
        <authorList>
            <person name="Gilroy R."/>
            <person name="Ravi A."/>
            <person name="Getino M."/>
            <person name="Pursley I."/>
            <person name="Horton D.L."/>
            <person name="Alikhan N.F."/>
            <person name="Baker D."/>
            <person name="Gharbi K."/>
            <person name="Hall N."/>
            <person name="Watson M."/>
            <person name="Adriaenssens E.M."/>
            <person name="Foster-Nyarko E."/>
            <person name="Jarju S."/>
            <person name="Secka A."/>
            <person name="Antonio M."/>
            <person name="Oren A."/>
            <person name="Chaudhuri R.R."/>
            <person name="La Ragione R."/>
            <person name="Hildebrand F."/>
            <person name="Pallen M.J."/>
        </authorList>
    </citation>
    <scope>NUCLEOTIDE SEQUENCE</scope>
    <source>
        <strain evidence="8">ChiW16-3235</strain>
    </source>
</reference>
<feature type="transmembrane region" description="Helical" evidence="6">
    <location>
        <begin position="480"/>
        <end position="500"/>
    </location>
</feature>
<dbReference type="PANTHER" id="PTHR30287:SF1">
    <property type="entry name" value="INNER MEMBRANE PROTEIN"/>
    <property type="match status" value="1"/>
</dbReference>
<evidence type="ECO:0000256" key="2">
    <source>
        <dbReference type="ARBA" id="ARBA00022475"/>
    </source>
</evidence>
<feature type="transmembrane region" description="Helical" evidence="6">
    <location>
        <begin position="713"/>
        <end position="732"/>
    </location>
</feature>
<keyword evidence="4 6" id="KW-1133">Transmembrane helix</keyword>
<evidence type="ECO:0000313" key="9">
    <source>
        <dbReference type="Proteomes" id="UP000823913"/>
    </source>
</evidence>
<accession>A0A9D1J8T9</accession>
<dbReference type="AlphaFoldDB" id="A0A9D1J8T9"/>
<evidence type="ECO:0000259" key="7">
    <source>
        <dbReference type="Pfam" id="PF02687"/>
    </source>
</evidence>
<evidence type="ECO:0000256" key="1">
    <source>
        <dbReference type="ARBA" id="ARBA00004651"/>
    </source>
</evidence>
<dbReference type="Pfam" id="PF02687">
    <property type="entry name" value="FtsX"/>
    <property type="match status" value="2"/>
</dbReference>
<name>A0A9D1J8T9_9FIRM</name>
<feature type="transmembrane region" description="Helical" evidence="6">
    <location>
        <begin position="802"/>
        <end position="825"/>
    </location>
</feature>
<feature type="transmembrane region" description="Helical" evidence="6">
    <location>
        <begin position="313"/>
        <end position="334"/>
    </location>
</feature>
<evidence type="ECO:0000256" key="5">
    <source>
        <dbReference type="ARBA" id="ARBA00023136"/>
    </source>
</evidence>
<evidence type="ECO:0000256" key="4">
    <source>
        <dbReference type="ARBA" id="ARBA00022989"/>
    </source>
</evidence>
<dbReference type="GO" id="GO:0005886">
    <property type="term" value="C:plasma membrane"/>
    <property type="evidence" value="ECO:0007669"/>
    <property type="project" value="UniProtKB-SubCell"/>
</dbReference>
<feature type="domain" description="ABC3 transporter permease C-terminal" evidence="7">
    <location>
        <begin position="716"/>
        <end position="832"/>
    </location>
</feature>
<keyword evidence="2" id="KW-1003">Cell membrane</keyword>
<comment type="subcellular location">
    <subcellularLocation>
        <location evidence="1">Cell membrane</location>
        <topology evidence="1">Multi-pass membrane protein</topology>
    </subcellularLocation>
</comment>
<feature type="transmembrane region" description="Helical" evidence="6">
    <location>
        <begin position="766"/>
        <end position="787"/>
    </location>
</feature>
<comment type="caution">
    <text evidence="8">The sequence shown here is derived from an EMBL/GenBank/DDBJ whole genome shotgun (WGS) entry which is preliminary data.</text>
</comment>
<evidence type="ECO:0000313" key="8">
    <source>
        <dbReference type="EMBL" id="HIR66770.1"/>
    </source>
</evidence>
<dbReference type="PANTHER" id="PTHR30287">
    <property type="entry name" value="MEMBRANE COMPONENT OF PREDICTED ABC SUPERFAMILY METABOLITE UPTAKE TRANSPORTER"/>
    <property type="match status" value="1"/>
</dbReference>
<evidence type="ECO:0000256" key="6">
    <source>
        <dbReference type="SAM" id="Phobius"/>
    </source>
</evidence>
<dbReference type="InterPro" id="IPR003838">
    <property type="entry name" value="ABC3_permease_C"/>
</dbReference>
<feature type="transmembrane region" description="Helical" evidence="6">
    <location>
        <begin position="408"/>
        <end position="430"/>
    </location>
</feature>
<feature type="transmembrane region" description="Helical" evidence="6">
    <location>
        <begin position="355"/>
        <end position="376"/>
    </location>
</feature>
<evidence type="ECO:0000256" key="3">
    <source>
        <dbReference type="ARBA" id="ARBA00022692"/>
    </source>
</evidence>
<protein>
    <submittedName>
        <fullName evidence="8">FtsX-like permease family protein</fullName>
    </submittedName>
</protein>
<organism evidence="8 9">
    <name type="scientific">Candidatus Coproplasma avicola</name>
    <dbReference type="NCBI Taxonomy" id="2840744"/>
    <lineage>
        <taxon>Bacteria</taxon>
        <taxon>Bacillati</taxon>
        <taxon>Bacillota</taxon>
        <taxon>Clostridia</taxon>
        <taxon>Eubacteriales</taxon>
        <taxon>Candidatus Coproplasma</taxon>
    </lineage>
</organism>
<proteinExistence type="predicted"/>
<keyword evidence="3 6" id="KW-0812">Transmembrane</keyword>
<gene>
    <name evidence="8" type="ORF">IAB94_01835</name>
</gene>
<keyword evidence="5 6" id="KW-0472">Membrane</keyword>
<reference evidence="8" key="1">
    <citation type="submission" date="2020-10" db="EMBL/GenBank/DDBJ databases">
        <authorList>
            <person name="Gilroy R."/>
        </authorList>
    </citation>
    <scope>NUCLEOTIDE SEQUENCE</scope>
    <source>
        <strain evidence="8">ChiW16-3235</strain>
    </source>
</reference>
<feature type="domain" description="ABC3 transporter permease C-terminal" evidence="7">
    <location>
        <begin position="314"/>
        <end position="433"/>
    </location>
</feature>
<sequence>MSALFKYFFRGMLKNKGKFISVFFIILLGAAFFSGLRSSKNDMLLSAERYYDNNSLYDITVAGTLGLTDDDLADITALDGVAYAEGSYSLDVLLTGDAMRTVKLILLSSDINAPTLTQGRLPQNDGECVLDSLLLELGAFNIGDTITFESGDGSDISSQLARTQYTIVGFADLPQYMDLNRGTGTVGNGEIDGFVLLAPEAFTLSYYTQINVLVEGAKAADSFESDYDTLVSSAQTQIEGIAEQACQRRYDQILDYINEEILPSIPPQIQIPPGLIESLIPSPEWYVLDRSSSVLSYVNYQNDAERIASLGELLPIVFFLVAALVSLTAMTRLVEEERQQIGTLKALGSSNGAILLRYLMYALLPTLLGSVAGVLIGEKVFPLAILNTYGLLYTGLKSFVLPYNLVEGAIAVAASVLSTGIATIAACYKISRERPAQIMRPEAPKPGKRVLLERVPFIWNRLGFTQKSTVRNLFRNKKRFLMTIIGVAGCMGLVLVGLGLHDSIMVVADMQFTQLTHYQASVTVQEGMTEEEIGSFADEIIEENGEDIGVLIIYQKSVDAQTDGGMQTVTLSVPQTTDGIESYFTFRQRLGHGVLSIPEGGALISEKTAATLGVSAGDTVTVRDGTNSVSVTISAVYENYIGHYIFISQDYYNQLFGGAPPYNQILLTYPDGSEQFQSALGEMLLADQNVQGVTFISTLVDWADDTLSSLNTIVLIVLAAAALLAIVVLYNLNSINIAERKRELSTLKVLGFYDSEVASYVYRENILLTIIGILIGIGLGVLLHGYVITSIEVDMIMFGRSIFWYSYILGALMTFAFSVIINLVMYRSLKKIDMIESLKSIE</sequence>
<dbReference type="EMBL" id="DVHK01000044">
    <property type="protein sequence ID" value="HIR66770.1"/>
    <property type="molecule type" value="Genomic_DNA"/>
</dbReference>
<dbReference type="InterPro" id="IPR038766">
    <property type="entry name" value="Membrane_comp_ABC_pdt"/>
</dbReference>
<dbReference type="Proteomes" id="UP000823913">
    <property type="component" value="Unassembled WGS sequence"/>
</dbReference>